<protein>
    <recommendedName>
        <fullName evidence="4">Outer membrane protein beta-barrel domain-containing protein</fullName>
    </recommendedName>
</protein>
<organism evidence="2 3">
    <name type="scientific">Arsukibacterium ikkense</name>
    <dbReference type="NCBI Taxonomy" id="336831"/>
    <lineage>
        <taxon>Bacteria</taxon>
        <taxon>Pseudomonadati</taxon>
        <taxon>Pseudomonadota</taxon>
        <taxon>Gammaproteobacteria</taxon>
        <taxon>Chromatiales</taxon>
        <taxon>Chromatiaceae</taxon>
        <taxon>Arsukibacterium</taxon>
    </lineage>
</organism>
<sequence>MKMTTSVLVTALSVIVMGQAYANNSTTSISKAANVQLFKEHDALLQRNFNGSSVQFSLIAPRLEFDLAAGAAYAEGQLADLKYESAELAVRYSFINQDKLQLFAETRFNHTNYAGALQHSYNQYGAGFFGRNYWGEKLQVGVRLGYMGASSAAPEQQKGVYTEASLNYPLSNDLEMYLQWSTIGKRERTGLGVRYSF</sequence>
<dbReference type="EMBL" id="LAHO01000011">
    <property type="protein sequence ID" value="KKO45175.1"/>
    <property type="molecule type" value="Genomic_DNA"/>
</dbReference>
<evidence type="ECO:0000313" key="3">
    <source>
        <dbReference type="Proteomes" id="UP000034228"/>
    </source>
</evidence>
<gene>
    <name evidence="2" type="ORF">WG68_12170</name>
</gene>
<evidence type="ECO:0008006" key="4">
    <source>
        <dbReference type="Google" id="ProtNLM"/>
    </source>
</evidence>
<accession>A0A0M2V6A4</accession>
<evidence type="ECO:0000313" key="2">
    <source>
        <dbReference type="EMBL" id="KKO45175.1"/>
    </source>
</evidence>
<dbReference type="SUPFAM" id="SSF56935">
    <property type="entry name" value="Porins"/>
    <property type="match status" value="1"/>
</dbReference>
<keyword evidence="1" id="KW-0732">Signal</keyword>
<name>A0A0M2V6A4_9GAMM</name>
<comment type="caution">
    <text evidence="2">The sequence shown here is derived from an EMBL/GenBank/DDBJ whole genome shotgun (WGS) entry which is preliminary data.</text>
</comment>
<feature type="chain" id="PRO_5005644367" description="Outer membrane protein beta-barrel domain-containing protein" evidence="1">
    <location>
        <begin position="23"/>
        <end position="197"/>
    </location>
</feature>
<dbReference type="AlphaFoldDB" id="A0A0M2V6A4"/>
<proteinExistence type="predicted"/>
<reference evidence="2 3" key="1">
    <citation type="submission" date="2015-03" db="EMBL/GenBank/DDBJ databases">
        <title>Draft genome sequences of two protease-producing strains of Arsukibacterium isolated from two cold and alkaline environments.</title>
        <authorList>
            <person name="Lylloff J.E."/>
            <person name="Skov L.B."/>
            <person name="Jepsen M."/>
            <person name="Hallin P.F."/>
            <person name="Sorensen S.J."/>
            <person name="Stougaard P."/>
            <person name="Glaring M.A."/>
        </authorList>
    </citation>
    <scope>NUCLEOTIDE SEQUENCE [LARGE SCALE GENOMIC DNA]</scope>
    <source>
        <strain evidence="2 3">GCM72</strain>
    </source>
</reference>
<dbReference type="Proteomes" id="UP000034228">
    <property type="component" value="Unassembled WGS sequence"/>
</dbReference>
<keyword evidence="3" id="KW-1185">Reference proteome</keyword>
<evidence type="ECO:0000256" key="1">
    <source>
        <dbReference type="SAM" id="SignalP"/>
    </source>
</evidence>
<feature type="signal peptide" evidence="1">
    <location>
        <begin position="1"/>
        <end position="22"/>
    </location>
</feature>